<name>A0A2I0KNR7_PUNGR</name>
<evidence type="ECO:0000313" key="1">
    <source>
        <dbReference type="EMBL" id="PKI69933.1"/>
    </source>
</evidence>
<dbReference type="PANTHER" id="PTHR37708">
    <property type="entry name" value="HOMEOBOX HOX-B3-LIKE PROTEIN"/>
    <property type="match status" value="1"/>
</dbReference>
<dbReference type="PANTHER" id="PTHR37708:SF2">
    <property type="entry name" value="HOMEOBOX HOX-B3-LIKE PROTEIN"/>
    <property type="match status" value="1"/>
</dbReference>
<evidence type="ECO:0000313" key="2">
    <source>
        <dbReference type="Proteomes" id="UP000233551"/>
    </source>
</evidence>
<dbReference type="GeneID" id="116202927"/>
<accession>A0A2I0KNR7</accession>
<proteinExistence type="predicted"/>
<dbReference type="AlphaFoldDB" id="A0A2I0KNR7"/>
<dbReference type="Proteomes" id="UP000233551">
    <property type="component" value="Unassembled WGS sequence"/>
</dbReference>
<gene>
    <name evidence="1" type="ORF">CRG98_009808</name>
</gene>
<organism evidence="1 2">
    <name type="scientific">Punica granatum</name>
    <name type="common">Pomegranate</name>
    <dbReference type="NCBI Taxonomy" id="22663"/>
    <lineage>
        <taxon>Eukaryota</taxon>
        <taxon>Viridiplantae</taxon>
        <taxon>Streptophyta</taxon>
        <taxon>Embryophyta</taxon>
        <taxon>Tracheophyta</taxon>
        <taxon>Spermatophyta</taxon>
        <taxon>Magnoliopsida</taxon>
        <taxon>eudicotyledons</taxon>
        <taxon>Gunneridae</taxon>
        <taxon>Pentapetalae</taxon>
        <taxon>rosids</taxon>
        <taxon>malvids</taxon>
        <taxon>Myrtales</taxon>
        <taxon>Lythraceae</taxon>
        <taxon>Punica</taxon>
    </lineage>
</organism>
<sequence length="203" mass="22327">MAEVTPLQNSHQHNRIFQPLLDDASDPVTPLLSWSSDLESHDFTMERGPRYRAYSELRESKLRMKQSGQRPEQEQKDEGQDTKLTPAKKQVRFQLDSGNPRKGSSILAQSVPDFSSALRKENRKPPSRVYELTPPSKSWSRVNSAGTNPRGSKSASGVEKKSGGLMARKSCVSLEELKGLASAAGNAINNGSGAVSGQRKFMI</sequence>
<comment type="caution">
    <text evidence="1">The sequence shown here is derived from an EMBL/GenBank/DDBJ whole genome shotgun (WGS) entry which is preliminary data.</text>
</comment>
<dbReference type="EMBL" id="PGOL01000479">
    <property type="protein sequence ID" value="PKI69933.1"/>
    <property type="molecule type" value="Genomic_DNA"/>
</dbReference>
<reference evidence="1 2" key="1">
    <citation type="submission" date="2017-11" db="EMBL/GenBank/DDBJ databases">
        <title>De-novo sequencing of pomegranate (Punica granatum L.) genome.</title>
        <authorList>
            <person name="Akparov Z."/>
            <person name="Amiraslanov A."/>
            <person name="Hajiyeva S."/>
            <person name="Abbasov M."/>
            <person name="Kaur K."/>
            <person name="Hamwieh A."/>
            <person name="Solovyev V."/>
            <person name="Salamov A."/>
            <person name="Braich B."/>
            <person name="Kosarev P."/>
            <person name="Mahmoud A."/>
            <person name="Hajiyev E."/>
            <person name="Babayeva S."/>
            <person name="Izzatullayeva V."/>
            <person name="Mammadov A."/>
            <person name="Mammadov A."/>
            <person name="Sharifova S."/>
            <person name="Ojaghi J."/>
            <person name="Eynullazada K."/>
            <person name="Bayramov B."/>
            <person name="Abdulazimova A."/>
            <person name="Shahmuradov I."/>
        </authorList>
    </citation>
    <scope>NUCLEOTIDE SEQUENCE [LARGE SCALE GENOMIC DNA]</scope>
    <source>
        <strain evidence="2">cv. AG2017</strain>
        <tissue evidence="1">Leaf</tissue>
    </source>
</reference>
<keyword evidence="2" id="KW-1185">Reference proteome</keyword>
<dbReference type="OrthoDB" id="755797at2759"/>
<protein>
    <submittedName>
        <fullName evidence="1">Uncharacterized protein</fullName>
    </submittedName>
</protein>